<dbReference type="InterPro" id="IPR028994">
    <property type="entry name" value="Integrin_alpha_N"/>
</dbReference>
<feature type="domain" description="Fibronectin type-III" evidence="3">
    <location>
        <begin position="36"/>
        <end position="123"/>
    </location>
</feature>
<dbReference type="Gene3D" id="2.130.10.10">
    <property type="entry name" value="YVTN repeat-like/Quinoprotein amine dehydrogenase"/>
    <property type="match status" value="1"/>
</dbReference>
<feature type="chain" id="PRO_5015149036" description="Fibronectin type-III domain-containing protein" evidence="2">
    <location>
        <begin position="33"/>
        <end position="1391"/>
    </location>
</feature>
<dbReference type="InterPro" id="IPR036116">
    <property type="entry name" value="FN3_sf"/>
</dbReference>
<dbReference type="Pfam" id="PF13517">
    <property type="entry name" value="FG-GAP_3"/>
    <property type="match status" value="1"/>
</dbReference>
<sequence>MPLRASHARHQPAHSVTRAVLHGLLWVLPALAQANPPGAPGIGQATPGFSAISVAFSAPGDSGASPIVSYTAQCGTITASGPASPVIVRGLVVGLNYTCTVTASNSSGPGPASAASNTATPLPALAGQVAWSTSVTGNGTLPAKIANGDPLMGRKTVAVDTAGDILIAGAVHSAVSNGYDWKTAKISAATGAILWQQDFDGGWGDDHVYAIAVDASNNVVVVGSTWQQTGEANWQVNKYRASDGQLLWQQSLGGVGRDAAYAVAIATNGDAVVAGVAANGNDVDWQVNQFASADGAVVWTRTLNGKANDQPRVLAIEPGSGDIVIAGKLTTDQVYATTVRLLANGAMRWQQRYASPTATVAPADATVHDLVINADGSVVVGTASLQRPFGTSDLTIWYAFKYAADGEHLWQRPDNLYSSKVYALTSDGAGGTYATGVSTIFDDDTFVTRLNHDGSAAWSRSLGSSNGPYDLPAVSMDAGWAIARDDEGRPIVAGTQRNRTRWAVRKFAGNNQDLLWGGEIASGDTSILHAVAVRGTSVYAYGTSTASAGGQQVLHLKRLHNPPESDVPEPFLFSDGEGEPNTWVHSRPMYARGGAPSVIAGITIPVAITVANGEYSIGCTGTFTSAPGVITNGQSLCLRVLAATNYGGINVVAVTVGGTSATFKSTAKRAATVTVTVTPSLASAVHTISGGLINVTVTGAGPTPTGRVTFNTGHRAGYFANGLDIWSSFCGGLAGATLANGAGSCSFVTIPFPDPDTLTAQYEGDANYQRTVAMPIAYNVARFPLTLTFPDFVERPVGATVSPLVATMNLNPNYLPHYNALYPTQVLYASVTPSVCQYTAPTLTMVGLGTCTINADYAGSTQVAPANATTSFVVKKAQLLIFGALADRPYSPAPILLTATPGATGNPVTFTTNSPAICATSGANGATLTLLTAGTCSVTANQAGDAEYAAATPITQSFAVNRAPQVITFDPIADRALGSPAFALSFSALPSDQPVRFTAPNIQVCTLSRTGNTTVTLLRAGTCVIHADQAESAHYLAAPRVTRSFQVQDDIRALGVTVAGSGSVRSDPAGILCGADCTENYVTGTVVTLVAAPVAGAKFVAWTGCPAPSGIRCSAPMTTARAVTASFRVRGVNDERNDLDGDGHPDLLSRDPAGVLRRLHMNGVTVLSDVVIGTTDLTWQLVGVADFNADAHADLVWKKSSGELVLWYLVAGVFQSQVPWLTLPTGWTVQGVADFNEDATPDLLLRESATGVGRVRLLSGTTTLGEQHLFWMPPAWRVDGIADLDRNGRPAIVFRDGGTASSRGSAFAWRTSWNGTTVALDSASLVMFKVDPDLEIVQATDWNGDDAPDFVFRHRISGDTFVWYIDGVTPGAVAPILGLEPSSELLPRPQP</sequence>
<protein>
    <recommendedName>
        <fullName evidence="3">Fibronectin type-III domain-containing protein</fullName>
    </recommendedName>
</protein>
<proteinExistence type="predicted"/>
<gene>
    <name evidence="4" type="ORF">C7S18_03180</name>
</gene>
<evidence type="ECO:0000259" key="3">
    <source>
        <dbReference type="PROSITE" id="PS50853"/>
    </source>
</evidence>
<evidence type="ECO:0000256" key="2">
    <source>
        <dbReference type="SAM" id="SignalP"/>
    </source>
</evidence>
<accession>A0A2P1PN29</accession>
<keyword evidence="5" id="KW-1185">Reference proteome</keyword>
<dbReference type="PANTHER" id="PTHR46580:SF4">
    <property type="entry name" value="ATP_GTP-BINDING PROTEIN"/>
    <property type="match status" value="1"/>
</dbReference>
<evidence type="ECO:0000256" key="1">
    <source>
        <dbReference type="ARBA" id="ARBA00022729"/>
    </source>
</evidence>
<dbReference type="InterPro" id="IPR044060">
    <property type="entry name" value="Bacterial_rp_domain"/>
</dbReference>
<dbReference type="InterPro" id="IPR013783">
    <property type="entry name" value="Ig-like_fold"/>
</dbReference>
<dbReference type="PROSITE" id="PS50853">
    <property type="entry name" value="FN3"/>
    <property type="match status" value="1"/>
</dbReference>
<dbReference type="KEGG" id="xba:C7S18_03180"/>
<dbReference type="Pfam" id="PF18998">
    <property type="entry name" value="Flg_new_2"/>
    <property type="match status" value="1"/>
</dbReference>
<reference evidence="4 5" key="2">
    <citation type="submission" date="2018-03" db="EMBL/GenBank/DDBJ databases">
        <authorList>
            <person name="Keele B.F."/>
        </authorList>
    </citation>
    <scope>NUCLEOTIDE SEQUENCE [LARGE SCALE GENOMIC DNA]</scope>
    <source>
        <strain evidence="4 5">D13</strain>
    </source>
</reference>
<keyword evidence="1 2" id="KW-0732">Signal</keyword>
<reference evidence="4 5" key="1">
    <citation type="submission" date="2018-03" db="EMBL/GenBank/DDBJ databases">
        <title>Ahniella affigens gen. nov., sp. nov., a gammaproteobacterium isolated from sandy soil near a stream.</title>
        <authorList>
            <person name="Ko Y."/>
            <person name="Kim J.-H."/>
        </authorList>
    </citation>
    <scope>NUCLEOTIDE SEQUENCE [LARGE SCALE GENOMIC DNA]</scope>
    <source>
        <strain evidence="4 5">D13</strain>
    </source>
</reference>
<dbReference type="PANTHER" id="PTHR46580">
    <property type="entry name" value="SENSOR KINASE-RELATED"/>
    <property type="match status" value="1"/>
</dbReference>
<dbReference type="Gene3D" id="2.60.40.10">
    <property type="entry name" value="Immunoglobulins"/>
    <property type="match status" value="1"/>
</dbReference>
<dbReference type="Proteomes" id="UP000241074">
    <property type="component" value="Chromosome"/>
</dbReference>
<feature type="signal peptide" evidence="2">
    <location>
        <begin position="1"/>
        <end position="32"/>
    </location>
</feature>
<evidence type="ECO:0000313" key="5">
    <source>
        <dbReference type="Proteomes" id="UP000241074"/>
    </source>
</evidence>
<dbReference type="SUPFAM" id="SSF50998">
    <property type="entry name" value="Quinoprotein alcohol dehydrogenase-like"/>
    <property type="match status" value="1"/>
</dbReference>
<organism evidence="4 5">
    <name type="scientific">Ahniella affigens</name>
    <dbReference type="NCBI Taxonomy" id="2021234"/>
    <lineage>
        <taxon>Bacteria</taxon>
        <taxon>Pseudomonadati</taxon>
        <taxon>Pseudomonadota</taxon>
        <taxon>Gammaproteobacteria</taxon>
        <taxon>Lysobacterales</taxon>
        <taxon>Rhodanobacteraceae</taxon>
        <taxon>Ahniella</taxon>
    </lineage>
</organism>
<dbReference type="SUPFAM" id="SSF69318">
    <property type="entry name" value="Integrin alpha N-terminal domain"/>
    <property type="match status" value="1"/>
</dbReference>
<dbReference type="InterPro" id="IPR003961">
    <property type="entry name" value="FN3_dom"/>
</dbReference>
<dbReference type="SUPFAM" id="SSF49265">
    <property type="entry name" value="Fibronectin type III"/>
    <property type="match status" value="1"/>
</dbReference>
<evidence type="ECO:0000313" key="4">
    <source>
        <dbReference type="EMBL" id="AVP96253.1"/>
    </source>
</evidence>
<dbReference type="InterPro" id="IPR013517">
    <property type="entry name" value="FG-GAP"/>
</dbReference>
<dbReference type="InterPro" id="IPR011047">
    <property type="entry name" value="Quinoprotein_ADH-like_sf"/>
</dbReference>
<dbReference type="InterPro" id="IPR015943">
    <property type="entry name" value="WD40/YVTN_repeat-like_dom_sf"/>
</dbReference>
<dbReference type="EMBL" id="CP027860">
    <property type="protein sequence ID" value="AVP96253.1"/>
    <property type="molecule type" value="Genomic_DNA"/>
</dbReference>
<name>A0A2P1PN29_9GAMM</name>